<sequence>MKIELLVGGMHCGKCVDKIEKFVGEIEGVSLIDVNLQEAKVKVEFDTPATQEAIIEAILDAGFEVNANNS</sequence>
<dbReference type="Proteomes" id="UP000029925">
    <property type="component" value="Unassembled WGS sequence"/>
</dbReference>
<dbReference type="Pfam" id="PF00403">
    <property type="entry name" value="HMA"/>
    <property type="match status" value="1"/>
</dbReference>
<name>A0A099UFZ8_9HELI</name>
<gene>
    <name evidence="3" type="ORF">BN2458_PEG1909</name>
    <name evidence="4" type="ORF">LS75_003325</name>
</gene>
<keyword evidence="5" id="KW-1185">Reference proteome</keyword>
<evidence type="ECO:0000313" key="3">
    <source>
        <dbReference type="EMBL" id="CUU40792.1"/>
    </source>
</evidence>
<keyword evidence="1" id="KW-0479">Metal-binding</keyword>
<feature type="domain" description="HMA" evidence="2">
    <location>
        <begin position="1"/>
        <end position="66"/>
    </location>
</feature>
<dbReference type="PROSITE" id="PS50846">
    <property type="entry name" value="HMA_2"/>
    <property type="match status" value="1"/>
</dbReference>
<dbReference type="STRING" id="76936.BN2458_PEG1909"/>
<dbReference type="AlphaFoldDB" id="A0A099UFZ8"/>
<reference evidence="6" key="3">
    <citation type="submission" date="2015-11" db="EMBL/GenBank/DDBJ databases">
        <authorList>
            <person name="Anvar S.Y."/>
        </authorList>
    </citation>
    <scope>NUCLEOTIDE SEQUENCE [LARGE SCALE GENOMIC DNA]</scope>
</reference>
<protein>
    <submittedName>
        <fullName evidence="3">COP associated protein</fullName>
    </submittedName>
</protein>
<dbReference type="SUPFAM" id="SSF55008">
    <property type="entry name" value="HMA, heavy metal-associated domain"/>
    <property type="match status" value="1"/>
</dbReference>
<dbReference type="PATRIC" id="fig|76936.10.peg.1859"/>
<organism evidence="3 6">
    <name type="scientific">Helicobacter typhlonius</name>
    <dbReference type="NCBI Taxonomy" id="76936"/>
    <lineage>
        <taxon>Bacteria</taxon>
        <taxon>Pseudomonadati</taxon>
        <taxon>Campylobacterota</taxon>
        <taxon>Epsilonproteobacteria</taxon>
        <taxon>Campylobacterales</taxon>
        <taxon>Helicobacteraceae</taxon>
        <taxon>Helicobacter</taxon>
    </lineage>
</organism>
<reference evidence="4 5" key="1">
    <citation type="journal article" date="2014" name="Genome Announc.">
        <title>Draft genome sequences of eight enterohepatic helicobacter species isolated from both laboratory and wild rodents.</title>
        <authorList>
            <person name="Sheh A."/>
            <person name="Shen Z."/>
            <person name="Fox J.G."/>
        </authorList>
    </citation>
    <scope>NUCLEOTIDE SEQUENCE [LARGE SCALE GENOMIC DNA]</scope>
    <source>
        <strain evidence="4 5">MIT 98-6810</strain>
    </source>
</reference>
<dbReference type="FunFam" id="3.30.70.100:FF:000001">
    <property type="entry name" value="ATPase copper transporting beta"/>
    <property type="match status" value="1"/>
</dbReference>
<dbReference type="GeneID" id="78152030"/>
<evidence type="ECO:0000313" key="5">
    <source>
        <dbReference type="Proteomes" id="UP000029925"/>
    </source>
</evidence>
<dbReference type="GO" id="GO:0005507">
    <property type="term" value="F:copper ion binding"/>
    <property type="evidence" value="ECO:0007669"/>
    <property type="project" value="InterPro"/>
</dbReference>
<dbReference type="InterPro" id="IPR006121">
    <property type="entry name" value="HMA_dom"/>
</dbReference>
<dbReference type="EMBL" id="LN907858">
    <property type="protein sequence ID" value="CUU40792.1"/>
    <property type="molecule type" value="Genomic_DNA"/>
</dbReference>
<dbReference type="CDD" id="cd00371">
    <property type="entry name" value="HMA"/>
    <property type="match status" value="1"/>
</dbReference>
<evidence type="ECO:0000313" key="6">
    <source>
        <dbReference type="Proteomes" id="UP000064525"/>
    </source>
</evidence>
<dbReference type="PRINTS" id="PR00944">
    <property type="entry name" value="CUEXPORT"/>
</dbReference>
<evidence type="ECO:0000313" key="4">
    <source>
        <dbReference type="EMBL" id="TLD78799.1"/>
    </source>
</evidence>
<dbReference type="NCBIfam" id="TIGR00003">
    <property type="entry name" value="copper ion binding protein"/>
    <property type="match status" value="1"/>
</dbReference>
<dbReference type="GO" id="GO:0006825">
    <property type="term" value="P:copper ion transport"/>
    <property type="evidence" value="ECO:0007669"/>
    <property type="project" value="InterPro"/>
</dbReference>
<dbReference type="KEGG" id="hty:BN2458_PEG1909"/>
<dbReference type="InterPro" id="IPR036163">
    <property type="entry name" value="HMA_dom_sf"/>
</dbReference>
<evidence type="ECO:0000256" key="1">
    <source>
        <dbReference type="ARBA" id="ARBA00022723"/>
    </source>
</evidence>
<proteinExistence type="predicted"/>
<dbReference type="InterPro" id="IPR006122">
    <property type="entry name" value="HMA_Cu_ion-bd"/>
</dbReference>
<accession>A0A099UFZ8</accession>
<dbReference type="InterPro" id="IPR000428">
    <property type="entry name" value="Cu-bd"/>
</dbReference>
<dbReference type="EMBL" id="JRPF02000003">
    <property type="protein sequence ID" value="TLD78799.1"/>
    <property type="molecule type" value="Genomic_DNA"/>
</dbReference>
<evidence type="ECO:0000259" key="2">
    <source>
        <dbReference type="PROSITE" id="PS50846"/>
    </source>
</evidence>
<dbReference type="Proteomes" id="UP000064525">
    <property type="component" value="Chromosome I"/>
</dbReference>
<dbReference type="Gene3D" id="3.30.70.100">
    <property type="match status" value="1"/>
</dbReference>
<dbReference type="RefSeq" id="WP_034327140.1">
    <property type="nucleotide sequence ID" value="NZ_CAJTQN010000001.1"/>
</dbReference>
<reference evidence="3" key="2">
    <citation type="submission" date="2015-11" db="EMBL/GenBank/DDBJ databases">
        <authorList>
            <person name="Zhang Y."/>
            <person name="Guo Z."/>
        </authorList>
    </citation>
    <scope>NUCLEOTIDE SEQUENCE</scope>
    <source>
        <strain evidence="3">1</strain>
    </source>
</reference>
<dbReference type="OrthoDB" id="9801832at2"/>